<sequence>MPDPAGKAPLRWDAHACVPLSPVPPSAGADLEVLDRHRRAGFTVVSLNVGMDMTPPRQVIDTIARFRRWLECRSDRFVLARSVEDVAAAHGTGRLAVVFDVEGAAPLLSDESLVQRAAGLGLRQAALVYNRNNAAGGGCHDDDEGLTRRGRCFLAALNAAGIVPDCSHAGERTSLDVMEASTTPVVFSHANARALVDHPRNVTDRQIDACAATGGVVGVCGFDLLLGRRGDAVPAMAEHVDHIVQRVGPDHVGLGLDHVYEAGADPLPPGIDPAYWWPPDAGYGGAWTGSPPDVADALAEALAARGYGAAAVSKILGGNFLDVARRTWRVGPAAAAAGCGAGAIGTG</sequence>
<comment type="caution">
    <text evidence="1">The sequence shown here is derived from an EMBL/GenBank/DDBJ whole genome shotgun (WGS) entry which is preliminary data.</text>
</comment>
<dbReference type="PROSITE" id="PS51365">
    <property type="entry name" value="RENAL_DIPEPTIDASE_2"/>
    <property type="match status" value="1"/>
</dbReference>
<name>A0ABX2T966_9PROT</name>
<dbReference type="EMBL" id="JABFDB010000008">
    <property type="protein sequence ID" value="NYZ20724.1"/>
    <property type="molecule type" value="Genomic_DNA"/>
</dbReference>
<proteinExistence type="predicted"/>
<dbReference type="Proteomes" id="UP000584642">
    <property type="component" value="Unassembled WGS sequence"/>
</dbReference>
<dbReference type="SUPFAM" id="SSF51556">
    <property type="entry name" value="Metallo-dependent hydrolases"/>
    <property type="match status" value="1"/>
</dbReference>
<evidence type="ECO:0000313" key="2">
    <source>
        <dbReference type="Proteomes" id="UP000584642"/>
    </source>
</evidence>
<evidence type="ECO:0000313" key="1">
    <source>
        <dbReference type="EMBL" id="NYZ20724.1"/>
    </source>
</evidence>
<accession>A0ABX2T966</accession>
<dbReference type="Gene3D" id="3.20.20.140">
    <property type="entry name" value="Metal-dependent hydrolases"/>
    <property type="match status" value="1"/>
</dbReference>
<dbReference type="InterPro" id="IPR008257">
    <property type="entry name" value="Pept_M19"/>
</dbReference>
<dbReference type="PANTHER" id="PTHR10443:SF12">
    <property type="entry name" value="DIPEPTIDASE"/>
    <property type="match status" value="1"/>
</dbReference>
<dbReference type="PANTHER" id="PTHR10443">
    <property type="entry name" value="MICROSOMAL DIPEPTIDASE"/>
    <property type="match status" value="1"/>
</dbReference>
<dbReference type="Pfam" id="PF01244">
    <property type="entry name" value="Peptidase_M19"/>
    <property type="match status" value="1"/>
</dbReference>
<dbReference type="InterPro" id="IPR032466">
    <property type="entry name" value="Metal_Hydrolase"/>
</dbReference>
<reference evidence="1 2" key="1">
    <citation type="submission" date="2020-05" db="EMBL/GenBank/DDBJ databases">
        <title>Azospirillum oleiclasticum sp. nov, a nitrogen-fixing and heavy crude oil-emulsifying bacterium isolated from the crude oil of Yumen Oilfield.</title>
        <authorList>
            <person name="Wu D."/>
            <person name="Cai M."/>
            <person name="Zhang X."/>
        </authorList>
    </citation>
    <scope>NUCLEOTIDE SEQUENCE [LARGE SCALE GENOMIC DNA]</scope>
    <source>
        <strain evidence="1 2">ROY-1-1-2</strain>
    </source>
</reference>
<gene>
    <name evidence="1" type="ORF">HND93_13480</name>
</gene>
<protein>
    <submittedName>
        <fullName evidence="1">Membrane dipeptidase</fullName>
    </submittedName>
</protein>
<dbReference type="RefSeq" id="WP_180282484.1">
    <property type="nucleotide sequence ID" value="NZ_JABFDB010000008.1"/>
</dbReference>
<organism evidence="1 2">
    <name type="scientific">Azospirillum oleiclasticum</name>
    <dbReference type="NCBI Taxonomy" id="2735135"/>
    <lineage>
        <taxon>Bacteria</taxon>
        <taxon>Pseudomonadati</taxon>
        <taxon>Pseudomonadota</taxon>
        <taxon>Alphaproteobacteria</taxon>
        <taxon>Rhodospirillales</taxon>
        <taxon>Azospirillaceae</taxon>
        <taxon>Azospirillum</taxon>
    </lineage>
</organism>
<keyword evidence="2" id="KW-1185">Reference proteome</keyword>